<keyword evidence="1" id="KW-1133">Transmembrane helix</keyword>
<dbReference type="EMBL" id="SNWQ01000017">
    <property type="protein sequence ID" value="TDO44069.1"/>
    <property type="molecule type" value="Genomic_DNA"/>
</dbReference>
<organism evidence="2 3">
    <name type="scientific">Kribbella caucasensis</name>
    <dbReference type="NCBI Taxonomy" id="2512215"/>
    <lineage>
        <taxon>Bacteria</taxon>
        <taxon>Bacillati</taxon>
        <taxon>Actinomycetota</taxon>
        <taxon>Actinomycetes</taxon>
        <taxon>Propionibacteriales</taxon>
        <taxon>Kribbellaceae</taxon>
        <taxon>Kribbella</taxon>
    </lineage>
</organism>
<evidence type="ECO:0000313" key="2">
    <source>
        <dbReference type="EMBL" id="TDO44069.1"/>
    </source>
</evidence>
<comment type="caution">
    <text evidence="2">The sequence shown here is derived from an EMBL/GenBank/DDBJ whole genome shotgun (WGS) entry which is preliminary data.</text>
</comment>
<dbReference type="OrthoDB" id="3829963at2"/>
<sequence length="95" mass="10436">MVASITQMPLVGDDTRVFSRRGGLAVIGLAVLMILIVMLSQYDFGTWPVWSAIFVPYGVRRLEDAYRQGAEEGRLIAKARAAERQKAGTPQQPGD</sequence>
<evidence type="ECO:0000256" key="1">
    <source>
        <dbReference type="SAM" id="Phobius"/>
    </source>
</evidence>
<proteinExistence type="predicted"/>
<gene>
    <name evidence="2" type="ORF">EV643_11792</name>
</gene>
<dbReference type="RefSeq" id="WP_133803592.1">
    <property type="nucleotide sequence ID" value="NZ_SNWQ01000017.1"/>
</dbReference>
<accession>A0A4R6K4C5</accession>
<feature type="transmembrane region" description="Helical" evidence="1">
    <location>
        <begin position="24"/>
        <end position="42"/>
    </location>
</feature>
<keyword evidence="1" id="KW-0812">Transmembrane</keyword>
<dbReference type="Proteomes" id="UP000295388">
    <property type="component" value="Unassembled WGS sequence"/>
</dbReference>
<protein>
    <submittedName>
        <fullName evidence="2">Uncharacterized protein</fullName>
    </submittedName>
</protein>
<dbReference type="AlphaFoldDB" id="A0A4R6K4C5"/>
<name>A0A4R6K4C5_9ACTN</name>
<evidence type="ECO:0000313" key="3">
    <source>
        <dbReference type="Proteomes" id="UP000295388"/>
    </source>
</evidence>
<keyword evidence="1" id="KW-0472">Membrane</keyword>
<keyword evidence="3" id="KW-1185">Reference proteome</keyword>
<reference evidence="2 3" key="1">
    <citation type="submission" date="2019-03" db="EMBL/GenBank/DDBJ databases">
        <title>Genomic Encyclopedia of Type Strains, Phase III (KMG-III): the genomes of soil and plant-associated and newly described type strains.</title>
        <authorList>
            <person name="Whitman W."/>
        </authorList>
    </citation>
    <scope>NUCLEOTIDE SEQUENCE [LARGE SCALE GENOMIC DNA]</scope>
    <source>
        <strain evidence="2 3">VKM Ac-2527</strain>
    </source>
</reference>